<evidence type="ECO:0000256" key="2">
    <source>
        <dbReference type="ARBA" id="ARBA00023002"/>
    </source>
</evidence>
<evidence type="ECO:0000313" key="7">
    <source>
        <dbReference type="Proteomes" id="UP000009046"/>
    </source>
</evidence>
<dbReference type="OrthoDB" id="5840532at2759"/>
<dbReference type="PANTHER" id="PTHR24322:SF736">
    <property type="entry name" value="RETINOL DEHYDROGENASE 10"/>
    <property type="match status" value="1"/>
</dbReference>
<dbReference type="EnsemblMetazoa" id="PHUM617650-RA">
    <property type="protein sequence ID" value="PHUM617650-PA"/>
    <property type="gene ID" value="PHUM617650"/>
</dbReference>
<reference evidence="5" key="2">
    <citation type="submission" date="2007-04" db="EMBL/GenBank/DDBJ databases">
        <title>The genome of the human body louse.</title>
        <authorList>
            <consortium name="The Human Body Louse Genome Consortium"/>
            <person name="Kirkness E."/>
            <person name="Walenz B."/>
            <person name="Hass B."/>
            <person name="Bruggner R."/>
            <person name="Strausberg R."/>
        </authorList>
    </citation>
    <scope>NUCLEOTIDE SEQUENCE</scope>
    <source>
        <strain evidence="5">USDA</strain>
    </source>
</reference>
<dbReference type="GeneID" id="8239896"/>
<reference evidence="5" key="1">
    <citation type="submission" date="2007-04" db="EMBL/GenBank/DDBJ databases">
        <title>Annotation of Pediculus humanus corporis strain USDA.</title>
        <authorList>
            <person name="Kirkness E."/>
            <person name="Hannick L."/>
            <person name="Hass B."/>
            <person name="Bruggner R."/>
            <person name="Lawson D."/>
            <person name="Bidwell S."/>
            <person name="Joardar V."/>
            <person name="Caler E."/>
            <person name="Walenz B."/>
            <person name="Inman J."/>
            <person name="Schobel S."/>
            <person name="Galinsky K."/>
            <person name="Amedeo P."/>
            <person name="Strausberg R."/>
        </authorList>
    </citation>
    <scope>NUCLEOTIDE SEQUENCE</scope>
    <source>
        <strain evidence="5">USDA</strain>
    </source>
</reference>
<keyword evidence="4" id="KW-1133">Transmembrane helix</keyword>
<dbReference type="STRING" id="121224.E0W4E1"/>
<dbReference type="SMR" id="E0W4E1"/>
<name>E0W4E1_PEDHC</name>
<accession>E0W4E1</accession>
<feature type="compositionally biased region" description="Low complexity" evidence="3">
    <location>
        <begin position="345"/>
        <end position="359"/>
    </location>
</feature>
<keyword evidence="4" id="KW-0812">Transmembrane</keyword>
<dbReference type="EMBL" id="AAZO01007556">
    <property type="status" value="NOT_ANNOTATED_CDS"/>
    <property type="molecule type" value="Genomic_DNA"/>
</dbReference>
<evidence type="ECO:0000256" key="4">
    <source>
        <dbReference type="SAM" id="Phobius"/>
    </source>
</evidence>
<feature type="transmembrane region" description="Helical" evidence="4">
    <location>
        <begin position="12"/>
        <end position="32"/>
    </location>
</feature>
<dbReference type="EMBL" id="DS235886">
    <property type="protein sequence ID" value="EEB20497.1"/>
    <property type="molecule type" value="Genomic_DNA"/>
</dbReference>
<dbReference type="GO" id="GO:0016616">
    <property type="term" value="F:oxidoreductase activity, acting on the CH-OH group of donors, NAD or NADP as acceptor"/>
    <property type="evidence" value="ECO:0007669"/>
    <property type="project" value="TreeGrafter"/>
</dbReference>
<dbReference type="VEuPathDB" id="VectorBase:PHUM617650"/>
<sequence length="389" mass="44607">MHSIFGLFGNVIWTIIVTHFIVIRELFQIFIYKKQKCVKEKIVVVTGSGHGLGRRIAKDFARLGATVVCWDVDKERNENTVWDIKNTNGKGISVICDVTDRNHVFRTVEYIRENVGEIDIFVSSVGIYPVQEILLWKPQELYELFDTNVMAQFWILQSVVPNMIKRKSGHFVAISSAAAIAPVGNEVPYSMTKSALSCLMDGFIQEIRNQNYQGIKLTCVHPYYTNCRDDIPVKFDLRFGRLSPDYVSKEIVKGIRQECEIISVPRFMLFWIHFMKLLPFNARMRWRDVFYTRVYPTDNTSNKYTQDGKVKNIVEQFKLPPLNQDSSKIKSNDLQSIKIVSKNGNDIITNNNNNNNSLNDKLKPLPVPTPQPPPPPPPPLPTVNDSLRL</sequence>
<dbReference type="CTD" id="8239896"/>
<dbReference type="InParanoid" id="E0W4E1"/>
<evidence type="ECO:0000256" key="1">
    <source>
        <dbReference type="ARBA" id="ARBA00006484"/>
    </source>
</evidence>
<reference evidence="6" key="3">
    <citation type="submission" date="2020-05" db="UniProtKB">
        <authorList>
            <consortium name="EnsemblMetazoa"/>
        </authorList>
    </citation>
    <scope>IDENTIFICATION</scope>
    <source>
        <strain evidence="6">USDA</strain>
    </source>
</reference>
<gene>
    <name evidence="6" type="primary">8239896</name>
    <name evidence="5" type="ORF">Phum_PHUM617650</name>
</gene>
<dbReference type="OMA" id="MYAFPWG"/>
<feature type="region of interest" description="Disordered" evidence="3">
    <location>
        <begin position="345"/>
        <end position="389"/>
    </location>
</feature>
<dbReference type="EC" id="1.1.1.5" evidence="5"/>
<feature type="compositionally biased region" description="Pro residues" evidence="3">
    <location>
        <begin position="365"/>
        <end position="381"/>
    </location>
</feature>
<keyword evidence="2 5" id="KW-0560">Oxidoreductase</keyword>
<dbReference type="InterPro" id="IPR002347">
    <property type="entry name" value="SDR_fam"/>
</dbReference>
<dbReference type="HOGENOM" id="CLU_010194_2_5_1"/>
<dbReference type="PRINTS" id="PR00081">
    <property type="entry name" value="GDHRDH"/>
</dbReference>
<dbReference type="InterPro" id="IPR036291">
    <property type="entry name" value="NAD(P)-bd_dom_sf"/>
</dbReference>
<dbReference type="SUPFAM" id="SSF51735">
    <property type="entry name" value="NAD(P)-binding Rossmann-fold domains"/>
    <property type="match status" value="1"/>
</dbReference>
<dbReference type="Gene3D" id="3.40.50.720">
    <property type="entry name" value="NAD(P)-binding Rossmann-like Domain"/>
    <property type="match status" value="1"/>
</dbReference>
<proteinExistence type="inferred from homology"/>
<dbReference type="PANTHER" id="PTHR24322">
    <property type="entry name" value="PKSB"/>
    <property type="match status" value="1"/>
</dbReference>
<organism>
    <name type="scientific">Pediculus humanus subsp. corporis</name>
    <name type="common">Body louse</name>
    <dbReference type="NCBI Taxonomy" id="121224"/>
    <lineage>
        <taxon>Eukaryota</taxon>
        <taxon>Metazoa</taxon>
        <taxon>Ecdysozoa</taxon>
        <taxon>Arthropoda</taxon>
        <taxon>Hexapoda</taxon>
        <taxon>Insecta</taxon>
        <taxon>Pterygota</taxon>
        <taxon>Neoptera</taxon>
        <taxon>Paraneoptera</taxon>
        <taxon>Psocodea</taxon>
        <taxon>Troctomorpha</taxon>
        <taxon>Phthiraptera</taxon>
        <taxon>Anoplura</taxon>
        <taxon>Pediculidae</taxon>
        <taxon>Pediculus</taxon>
    </lineage>
</organism>
<evidence type="ECO:0000256" key="3">
    <source>
        <dbReference type="SAM" id="MobiDB-lite"/>
    </source>
</evidence>
<comment type="similarity">
    <text evidence="1">Belongs to the short-chain dehydrogenases/reductases (SDR) family.</text>
</comment>
<dbReference type="RefSeq" id="XP_002433235.1">
    <property type="nucleotide sequence ID" value="XM_002433190.1"/>
</dbReference>
<dbReference type="AlphaFoldDB" id="E0W4E1"/>
<dbReference type="Proteomes" id="UP000009046">
    <property type="component" value="Unassembled WGS sequence"/>
</dbReference>
<protein>
    <submittedName>
        <fullName evidence="5 6">17-beta hydroxysteroid dehydrogenase, putative</fullName>
        <ecNumber evidence="5">1.1.1.5</ecNumber>
    </submittedName>
</protein>
<dbReference type="GO" id="GO:0005811">
    <property type="term" value="C:lipid droplet"/>
    <property type="evidence" value="ECO:0007669"/>
    <property type="project" value="TreeGrafter"/>
</dbReference>
<evidence type="ECO:0000313" key="6">
    <source>
        <dbReference type="EnsemblMetazoa" id="PHUM617650-PA"/>
    </source>
</evidence>
<keyword evidence="7" id="KW-1185">Reference proteome</keyword>
<dbReference type="KEGG" id="phu:Phum_PHUM617650"/>
<evidence type="ECO:0000313" key="5">
    <source>
        <dbReference type="EMBL" id="EEB20497.1"/>
    </source>
</evidence>
<dbReference type="Pfam" id="PF00106">
    <property type="entry name" value="adh_short"/>
    <property type="match status" value="1"/>
</dbReference>
<dbReference type="eggNOG" id="KOG1201">
    <property type="taxonomic scope" value="Eukaryota"/>
</dbReference>
<keyword evidence="4" id="KW-0472">Membrane</keyword>